<gene>
    <name evidence="2" type="ORF">DFO67_1347</name>
</gene>
<feature type="region of interest" description="Disordered" evidence="1">
    <location>
        <begin position="1"/>
        <end position="21"/>
    </location>
</feature>
<name>A0A4R8F8A5_9GAMM</name>
<evidence type="ECO:0000313" key="3">
    <source>
        <dbReference type="Proteomes" id="UP000294489"/>
    </source>
</evidence>
<organism evidence="2 3">
    <name type="scientific">Modicisalibacter xianhensis</name>
    <dbReference type="NCBI Taxonomy" id="442341"/>
    <lineage>
        <taxon>Bacteria</taxon>
        <taxon>Pseudomonadati</taxon>
        <taxon>Pseudomonadota</taxon>
        <taxon>Gammaproteobacteria</taxon>
        <taxon>Oceanospirillales</taxon>
        <taxon>Halomonadaceae</taxon>
        <taxon>Modicisalibacter</taxon>
    </lineage>
</organism>
<proteinExistence type="predicted"/>
<dbReference type="EMBL" id="SOEC01000034">
    <property type="protein sequence ID" value="TDX21639.1"/>
    <property type="molecule type" value="Genomic_DNA"/>
</dbReference>
<sequence>MSNVVPIRQPQQPKQGPLGHLHGLEGRITVAEHNGLQVLLFTDATGKTHILGEKRNG</sequence>
<dbReference type="RefSeq" id="WP_166671136.1">
    <property type="nucleotide sequence ID" value="NZ_SOEC01000034.1"/>
</dbReference>
<dbReference type="AlphaFoldDB" id="A0A4R8F8A5"/>
<comment type="caution">
    <text evidence="2">The sequence shown here is derived from an EMBL/GenBank/DDBJ whole genome shotgun (WGS) entry which is preliminary data.</text>
</comment>
<reference evidence="2 3" key="1">
    <citation type="submission" date="2019-03" db="EMBL/GenBank/DDBJ databases">
        <title>Freshwater and sediment microbial communities from various areas in North America, analyzing microbe dynamics in response to fracking.</title>
        <authorList>
            <person name="Lamendella R."/>
        </authorList>
    </citation>
    <scope>NUCLEOTIDE SEQUENCE [LARGE SCALE GENOMIC DNA]</scope>
    <source>
        <strain evidence="2 3">6_TX</strain>
    </source>
</reference>
<dbReference type="Proteomes" id="UP000294489">
    <property type="component" value="Unassembled WGS sequence"/>
</dbReference>
<protein>
    <submittedName>
        <fullName evidence="2">Uncharacterized protein</fullName>
    </submittedName>
</protein>
<evidence type="ECO:0000256" key="1">
    <source>
        <dbReference type="SAM" id="MobiDB-lite"/>
    </source>
</evidence>
<evidence type="ECO:0000313" key="2">
    <source>
        <dbReference type="EMBL" id="TDX21639.1"/>
    </source>
</evidence>
<accession>A0A4R8F8A5</accession>
<feature type="compositionally biased region" description="Polar residues" evidence="1">
    <location>
        <begin position="1"/>
        <end position="14"/>
    </location>
</feature>